<dbReference type="AlphaFoldDB" id="A0A3A9KBI8"/>
<feature type="transmembrane region" description="Helical" evidence="1">
    <location>
        <begin position="296"/>
        <end position="316"/>
    </location>
</feature>
<keyword evidence="1" id="KW-0472">Membrane</keyword>
<feature type="transmembrane region" description="Helical" evidence="1">
    <location>
        <begin position="217"/>
        <end position="234"/>
    </location>
</feature>
<keyword evidence="1" id="KW-0812">Transmembrane</keyword>
<feature type="transmembrane region" description="Helical" evidence="1">
    <location>
        <begin position="322"/>
        <end position="348"/>
    </location>
</feature>
<gene>
    <name evidence="2" type="ORF">CR203_06550</name>
</gene>
<dbReference type="Pfam" id="PF13795">
    <property type="entry name" value="HupE_UreJ_2"/>
    <property type="match status" value="1"/>
</dbReference>
<organism evidence="2 3">
    <name type="scientific">Salipaludibacillus neizhouensis</name>
    <dbReference type="NCBI Taxonomy" id="885475"/>
    <lineage>
        <taxon>Bacteria</taxon>
        <taxon>Bacillati</taxon>
        <taxon>Bacillota</taxon>
        <taxon>Bacilli</taxon>
        <taxon>Bacillales</taxon>
        <taxon>Bacillaceae</taxon>
    </lineage>
</organism>
<dbReference type="Proteomes" id="UP000281498">
    <property type="component" value="Unassembled WGS sequence"/>
</dbReference>
<sequence length="381" mass="42948">MIKFHSNRLYRYIRRGQFMRIHTLIMKTCVIFFVIVTLVQPQMTLAHTGSMGYSDITIEGDTIHYELYLLADLLGGGLLIDSNEDGHMTPDEINASKPELEDFIFSQLALANNGTIGNGSMQEIELTERFNTDMFHIELKFQFDRPVESYEINYNIFLDGLDPGHQNFLTVEHEDQVVEQVFTEDSRYFEGSVSEAGTSALGSSLTFWDYTLLGMKHIWGGIDHLLFILALILVRGSFKHYATIITAFTVGHSITLALAALEIIMISSSIIEPLIALSIVYIAVENTRAKSVKWRWVVALLFGLVHGFGFAEVLSGTLGDNFIVPLLSFNLGVEIGQIAVLLVLLPAVTYLKKIKWQPQIVNGTSIIICLFGIYWFMERIF</sequence>
<evidence type="ECO:0000256" key="1">
    <source>
        <dbReference type="SAM" id="Phobius"/>
    </source>
</evidence>
<accession>A0A3A9KBI8</accession>
<evidence type="ECO:0000313" key="2">
    <source>
        <dbReference type="EMBL" id="RKL68140.1"/>
    </source>
</evidence>
<keyword evidence="1" id="KW-1133">Transmembrane helix</keyword>
<dbReference type="OrthoDB" id="9808870at2"/>
<evidence type="ECO:0000313" key="3">
    <source>
        <dbReference type="Proteomes" id="UP000281498"/>
    </source>
</evidence>
<feature type="transmembrane region" description="Helical" evidence="1">
    <location>
        <begin position="241"/>
        <end position="260"/>
    </location>
</feature>
<name>A0A3A9KBI8_9BACI</name>
<feature type="transmembrane region" description="Helical" evidence="1">
    <location>
        <begin position="360"/>
        <end position="377"/>
    </location>
</feature>
<proteinExistence type="predicted"/>
<feature type="transmembrane region" description="Helical" evidence="1">
    <location>
        <begin position="266"/>
        <end position="284"/>
    </location>
</feature>
<comment type="caution">
    <text evidence="2">The sequence shown here is derived from an EMBL/GenBank/DDBJ whole genome shotgun (WGS) entry which is preliminary data.</text>
</comment>
<dbReference type="InterPro" id="IPR032809">
    <property type="entry name" value="Put_HupE_UreJ"/>
</dbReference>
<reference evidence="2 3" key="1">
    <citation type="submission" date="2017-10" db="EMBL/GenBank/DDBJ databases">
        <title>Bacillus sp. nov., a halophilic bacterium isolated from a Keqin Lake.</title>
        <authorList>
            <person name="Wang H."/>
        </authorList>
    </citation>
    <scope>NUCLEOTIDE SEQUENCE [LARGE SCALE GENOMIC DNA]</scope>
    <source>
        <strain evidence="2 3">KCTC 13187</strain>
    </source>
</reference>
<evidence type="ECO:0008006" key="4">
    <source>
        <dbReference type="Google" id="ProtNLM"/>
    </source>
</evidence>
<keyword evidence="3" id="KW-1185">Reference proteome</keyword>
<protein>
    <recommendedName>
        <fullName evidence="4">HupE / UreJ protein</fullName>
    </recommendedName>
</protein>
<dbReference type="EMBL" id="PDOE01000002">
    <property type="protein sequence ID" value="RKL68140.1"/>
    <property type="molecule type" value="Genomic_DNA"/>
</dbReference>